<dbReference type="AlphaFoldDB" id="A0A916VEU0"/>
<dbReference type="Proteomes" id="UP000654993">
    <property type="component" value="Unassembled WGS sequence"/>
</dbReference>
<dbReference type="PIRSF" id="PIRSF016838">
    <property type="entry name" value="PafC"/>
    <property type="match status" value="1"/>
</dbReference>
<dbReference type="InterPro" id="IPR028349">
    <property type="entry name" value="PafC-like"/>
</dbReference>
<feature type="domain" description="WYL" evidence="2">
    <location>
        <begin position="138"/>
        <end position="203"/>
    </location>
</feature>
<dbReference type="RefSeq" id="WP_200965871.1">
    <property type="nucleotide sequence ID" value="NZ_BMAQ01000006.1"/>
</dbReference>
<dbReference type="InterPro" id="IPR036390">
    <property type="entry name" value="WH_DNA-bd_sf"/>
</dbReference>
<dbReference type="PANTHER" id="PTHR34580:SF1">
    <property type="entry name" value="PROTEIN PAFC"/>
    <property type="match status" value="1"/>
</dbReference>
<dbReference type="InterPro" id="IPR051534">
    <property type="entry name" value="CBASS_pafABC_assoc_protein"/>
</dbReference>
<evidence type="ECO:0000259" key="2">
    <source>
        <dbReference type="Pfam" id="PF13280"/>
    </source>
</evidence>
<dbReference type="InterPro" id="IPR026881">
    <property type="entry name" value="WYL_dom"/>
</dbReference>
<feature type="domain" description="WCX" evidence="3">
    <location>
        <begin position="231"/>
        <end position="302"/>
    </location>
</feature>
<protein>
    <submittedName>
        <fullName evidence="4">DeoR family transcriptional regulator</fullName>
    </submittedName>
</protein>
<dbReference type="InterPro" id="IPR036388">
    <property type="entry name" value="WH-like_DNA-bd_sf"/>
</dbReference>
<evidence type="ECO:0000259" key="1">
    <source>
        <dbReference type="Pfam" id="PF08279"/>
    </source>
</evidence>
<dbReference type="SUPFAM" id="SSF46785">
    <property type="entry name" value="Winged helix' DNA-binding domain"/>
    <property type="match status" value="1"/>
</dbReference>
<accession>A0A916VEU0</accession>
<dbReference type="EMBL" id="BMAQ01000006">
    <property type="protein sequence ID" value="GFR37582.1"/>
    <property type="molecule type" value="Genomic_DNA"/>
</dbReference>
<evidence type="ECO:0000259" key="3">
    <source>
        <dbReference type="Pfam" id="PF25583"/>
    </source>
</evidence>
<comment type="caution">
    <text evidence="4">The sequence shown here is derived from an EMBL/GenBank/DDBJ whole genome shotgun (WGS) entry which is preliminary data.</text>
</comment>
<dbReference type="InterPro" id="IPR057727">
    <property type="entry name" value="WCX_dom"/>
</dbReference>
<sequence length="332" mass="39012">MRKLDRLMAIVMALQHRPETAQSLADKLEVSKRTIIRDMQALSEMGVPIYSLPGPQGGYRLMEGYKLPPLHLTSDEALVVMFALNAMTKIADTPFNQARWTALDKIRAILPEQTLHEIEPLLTRLELDIPSREYSTPHLETIVRHAAASRWIRVYYRSENRQRWLHLKPKRVYMAHGFWYTEAYSLEHRETRTFRIDRMLEIQELEKPPREEPIEEEAQAAKLSGHIRIRAALTYRGALLAEQNRYIGQQVKQISDDQWLLDFMCPLEEWQWAVKFFYSLALDAEVLEPLQLREEVRHMAEQVSARYEQVPEEVELAADMQTEDKEDKELFL</sequence>
<organism evidence="4 5">
    <name type="scientific">Insulibacter thermoxylanivorax</name>
    <dbReference type="NCBI Taxonomy" id="2749268"/>
    <lineage>
        <taxon>Bacteria</taxon>
        <taxon>Bacillati</taxon>
        <taxon>Bacillota</taxon>
        <taxon>Bacilli</taxon>
        <taxon>Bacillales</taxon>
        <taxon>Paenibacillaceae</taxon>
        <taxon>Insulibacter</taxon>
    </lineage>
</organism>
<evidence type="ECO:0000313" key="4">
    <source>
        <dbReference type="EMBL" id="GFR37582.1"/>
    </source>
</evidence>
<dbReference type="Pfam" id="PF08279">
    <property type="entry name" value="HTH_11"/>
    <property type="match status" value="1"/>
</dbReference>
<name>A0A916VEU0_9BACL</name>
<dbReference type="Gene3D" id="1.10.10.10">
    <property type="entry name" value="Winged helix-like DNA-binding domain superfamily/Winged helix DNA-binding domain"/>
    <property type="match status" value="1"/>
</dbReference>
<dbReference type="PANTHER" id="PTHR34580">
    <property type="match status" value="1"/>
</dbReference>
<keyword evidence="5" id="KW-1185">Reference proteome</keyword>
<gene>
    <name evidence="4" type="ORF">PRECH8_08780</name>
</gene>
<dbReference type="Pfam" id="PF13280">
    <property type="entry name" value="WYL"/>
    <property type="match status" value="1"/>
</dbReference>
<dbReference type="Pfam" id="PF25583">
    <property type="entry name" value="WCX"/>
    <property type="match status" value="1"/>
</dbReference>
<dbReference type="PROSITE" id="PS52050">
    <property type="entry name" value="WYL"/>
    <property type="match status" value="1"/>
</dbReference>
<feature type="domain" description="Helix-turn-helix type 11" evidence="1">
    <location>
        <begin position="6"/>
        <end position="60"/>
    </location>
</feature>
<dbReference type="InterPro" id="IPR013196">
    <property type="entry name" value="HTH_11"/>
</dbReference>
<reference evidence="4" key="2">
    <citation type="journal article" date="2021" name="Data Brief">
        <title>Draft genome sequence data of the facultative, thermophilic, xylanolytic bacterium Paenibacillus sp. strain DA-C8.</title>
        <authorList>
            <person name="Chhe C."/>
            <person name="Uke A."/>
            <person name="Baramee S."/>
            <person name="Ungkulpasvich U."/>
            <person name="Tachaapaikoon C."/>
            <person name="Pason P."/>
            <person name="Waeonukul R."/>
            <person name="Ratanakhanokchai K."/>
            <person name="Kosugi A."/>
        </authorList>
    </citation>
    <scope>NUCLEOTIDE SEQUENCE</scope>
    <source>
        <strain evidence="4">DA-C8</strain>
    </source>
</reference>
<reference evidence="4" key="1">
    <citation type="submission" date="2020-08" db="EMBL/GenBank/DDBJ databases">
        <authorList>
            <person name="Uke A."/>
            <person name="Chhe C."/>
            <person name="Baramee S."/>
            <person name="Kosugi A."/>
        </authorList>
    </citation>
    <scope>NUCLEOTIDE SEQUENCE</scope>
    <source>
        <strain evidence="4">DA-C8</strain>
    </source>
</reference>
<evidence type="ECO:0000313" key="5">
    <source>
        <dbReference type="Proteomes" id="UP000654993"/>
    </source>
</evidence>
<proteinExistence type="predicted"/>